<reference evidence="1 2" key="1">
    <citation type="submission" date="2014-05" db="EMBL/GenBank/DDBJ databases">
        <title>Draft genome sequence of a rare smut relative, Tilletiaria anomala UBC 951.</title>
        <authorList>
            <consortium name="DOE Joint Genome Institute"/>
            <person name="Toome M."/>
            <person name="Kuo A."/>
            <person name="Henrissat B."/>
            <person name="Lipzen A."/>
            <person name="Tritt A."/>
            <person name="Yoshinaga Y."/>
            <person name="Zane M."/>
            <person name="Barry K."/>
            <person name="Grigoriev I.V."/>
            <person name="Spatafora J.W."/>
            <person name="Aimea M.C."/>
        </authorList>
    </citation>
    <scope>NUCLEOTIDE SEQUENCE [LARGE SCALE GENOMIC DNA]</scope>
    <source>
        <strain evidence="1 2">UBC 951</strain>
    </source>
</reference>
<dbReference type="HOGENOM" id="CLU_1705479_0_0_1"/>
<comment type="caution">
    <text evidence="1">The sequence shown here is derived from an EMBL/GenBank/DDBJ whole genome shotgun (WGS) entry which is preliminary data.</text>
</comment>
<dbReference type="EMBL" id="JMSN01000131">
    <property type="protein sequence ID" value="KDN37744.1"/>
    <property type="molecule type" value="Genomic_DNA"/>
</dbReference>
<dbReference type="InParanoid" id="A0A066VG59"/>
<proteinExistence type="predicted"/>
<dbReference type="GeneID" id="25267401"/>
<evidence type="ECO:0000313" key="1">
    <source>
        <dbReference type="EMBL" id="KDN37744.1"/>
    </source>
</evidence>
<accession>A0A066VG59</accession>
<dbReference type="RefSeq" id="XP_013240469.1">
    <property type="nucleotide sequence ID" value="XM_013385015.1"/>
</dbReference>
<organism evidence="1 2">
    <name type="scientific">Tilletiaria anomala (strain ATCC 24038 / CBS 436.72 / UBC 951)</name>
    <dbReference type="NCBI Taxonomy" id="1037660"/>
    <lineage>
        <taxon>Eukaryota</taxon>
        <taxon>Fungi</taxon>
        <taxon>Dikarya</taxon>
        <taxon>Basidiomycota</taxon>
        <taxon>Ustilaginomycotina</taxon>
        <taxon>Exobasidiomycetes</taxon>
        <taxon>Georgefischeriales</taxon>
        <taxon>Tilletiariaceae</taxon>
        <taxon>Tilletiaria</taxon>
    </lineage>
</organism>
<dbReference type="Proteomes" id="UP000027361">
    <property type="component" value="Unassembled WGS sequence"/>
</dbReference>
<name>A0A066VG59_TILAU</name>
<keyword evidence="2" id="KW-1185">Reference proteome</keyword>
<protein>
    <submittedName>
        <fullName evidence="1">Uncharacterized protein</fullName>
    </submittedName>
</protein>
<sequence length="154" mass="16368">MTHSQPLRAAWAAEQNVRMLLSSVHCCAAFTRISAASTAPCVTMERVHGKWIIETLSFKENATPDTIPLNNKCRSSEVEENAKCEVAVGGGRERVACNACFDVVGGGSRLRLNELGQRHGEVMAAAGHVARSVSAAVLERVAGAACYGRRKSGA</sequence>
<evidence type="ECO:0000313" key="2">
    <source>
        <dbReference type="Proteomes" id="UP000027361"/>
    </source>
</evidence>
<gene>
    <name evidence="1" type="ORF">K437DRAFT_35604</name>
</gene>
<dbReference type="AlphaFoldDB" id="A0A066VG59"/>